<dbReference type="Proteomes" id="UP001182455">
    <property type="component" value="Segment"/>
</dbReference>
<dbReference type="EMBL" id="OR367448">
    <property type="protein sequence ID" value="WLW40597.1"/>
    <property type="molecule type" value="Genomic_DNA"/>
</dbReference>
<evidence type="ECO:0000313" key="1">
    <source>
        <dbReference type="EMBL" id="WLW40597.1"/>
    </source>
</evidence>
<evidence type="ECO:0000313" key="2">
    <source>
        <dbReference type="Proteomes" id="UP001182455"/>
    </source>
</evidence>
<proteinExistence type="predicted"/>
<name>A0AA50F2U1_9CAUD</name>
<sequence length="71" mass="7915">MFKDDFLKEVLIVAFLDPFKIQSDFARLRSQEVAALASLGFISTLEAPGVYGRKWRITGVGIDKLRDLGAL</sequence>
<keyword evidence="2" id="KW-1185">Reference proteome</keyword>
<gene>
    <name evidence="1" type="ORF">HIBIKMCM_00030</name>
</gene>
<reference evidence="1" key="1">
    <citation type="submission" date="2023-07" db="EMBL/GenBank/DDBJ databases">
        <title>First report of Ralstonia pseudosolanacearum infecting Boesenbergia rotunda from Thailand.</title>
        <authorList>
            <person name="Carroll S."/>
            <person name="McGreig S."/>
            <person name="Bryning A."/>
            <person name="Vicente J.G."/>
            <person name="Aspin A."/>
        </authorList>
    </citation>
    <scope>NUCLEOTIDE SEQUENCE</scope>
</reference>
<protein>
    <submittedName>
        <fullName evidence="1">Uncharacterized protein</fullName>
    </submittedName>
</protein>
<organism evidence="1 2">
    <name type="scientific">Ralstonia phage BOESR1</name>
    <dbReference type="NCBI Taxonomy" id="3034917"/>
    <lineage>
        <taxon>Viruses</taxon>
        <taxon>Duplodnaviria</taxon>
        <taxon>Heunggongvirae</taxon>
        <taxon>Uroviricota</taxon>
        <taxon>Caudoviricetes</taxon>
        <taxon>Autographivirales</taxon>
        <taxon>Autographivirales incertae sedis</taxon>
        <taxon>Boesrvirus</taxon>
        <taxon>Boesrvirus BOESR1</taxon>
    </lineage>
</organism>
<accession>A0AA50F2U1</accession>